<keyword evidence="5" id="KW-0255">Endonuclease</keyword>
<proteinExistence type="inferred from homology"/>
<reference evidence="5 6" key="1">
    <citation type="submission" date="2020-09" db="EMBL/GenBank/DDBJ databases">
        <title>Novel species of Mucilaginibacter isolated from a glacier on the Tibetan Plateau.</title>
        <authorList>
            <person name="Liu Q."/>
            <person name="Xin Y.-H."/>
        </authorList>
    </citation>
    <scope>NUCLEOTIDE SEQUENCE [LARGE SCALE GENOMIC DNA]</scope>
    <source>
        <strain evidence="5 6">CGMCC 1.13878</strain>
    </source>
</reference>
<dbReference type="SUPFAM" id="SSF116734">
    <property type="entry name" value="DNA methylase specificity domain"/>
    <property type="match status" value="2"/>
</dbReference>
<dbReference type="EMBL" id="JACWMW010000001">
    <property type="protein sequence ID" value="MBD1384597.1"/>
    <property type="molecule type" value="Genomic_DNA"/>
</dbReference>
<dbReference type="GO" id="GO:0004519">
    <property type="term" value="F:endonuclease activity"/>
    <property type="evidence" value="ECO:0007669"/>
    <property type="project" value="UniProtKB-KW"/>
</dbReference>
<protein>
    <submittedName>
        <fullName evidence="5">Restriction endonuclease subunit S</fullName>
    </submittedName>
</protein>
<dbReference type="PANTHER" id="PTHR30408:SF12">
    <property type="entry name" value="TYPE I RESTRICTION ENZYME MJAVIII SPECIFICITY SUBUNIT"/>
    <property type="match status" value="1"/>
</dbReference>
<comment type="caution">
    <text evidence="5">The sequence shown here is derived from an EMBL/GenBank/DDBJ whole genome shotgun (WGS) entry which is preliminary data.</text>
</comment>
<sequence length="398" mass="44981">MIRNKKEEDYYFHERFGMVPNGWEVKKLGECFDFFPTSSYSREKLTDTGECLYVHYGDIHLRFQEFIDFENEQLPFVTKEMATRFTKLKDGDLIIADASEDYDGVGKAIEVVNLGNQEAIAGLHTLHLRAKDHCFVNGFKGYVLNNEKVRLDILRSATGIKVYSISKGGLKKILLPKPPKPEQEAISSILSKVDKAIKATQSSLKALEKLKLGLTQNLLSGKLKPDGSWRNNDEFYNDEKLGLVPIGWISDRIKNVTNRVTDGEHLSPEFQETGAYILSAEDIKDDGVSFEKATFVRPQDCKKFRNRCNPEFGDVLIVSRGASIGRTCKVNTTVEFCLMGSVILIKPDNEKLHGGFLAQYFKSYQAWIGLQRLSGTTAQQAIYLTHIKKGKNNLSPKY</sequence>
<dbReference type="InterPro" id="IPR044946">
    <property type="entry name" value="Restrct_endonuc_typeI_TRD_sf"/>
</dbReference>
<name>A0ABR7X1X4_9SPHI</name>
<keyword evidence="5" id="KW-0378">Hydrolase</keyword>
<organism evidence="5 6">
    <name type="scientific">Mucilaginibacter rigui</name>
    <dbReference type="NCBI Taxonomy" id="534635"/>
    <lineage>
        <taxon>Bacteria</taxon>
        <taxon>Pseudomonadati</taxon>
        <taxon>Bacteroidota</taxon>
        <taxon>Sphingobacteriia</taxon>
        <taxon>Sphingobacteriales</taxon>
        <taxon>Sphingobacteriaceae</taxon>
        <taxon>Mucilaginibacter</taxon>
    </lineage>
</organism>
<keyword evidence="3" id="KW-0238">DNA-binding</keyword>
<evidence type="ECO:0000259" key="4">
    <source>
        <dbReference type="Pfam" id="PF01420"/>
    </source>
</evidence>
<dbReference type="InterPro" id="IPR052021">
    <property type="entry name" value="Type-I_RS_S_subunit"/>
</dbReference>
<comment type="similarity">
    <text evidence="1">Belongs to the type-I restriction system S methylase family.</text>
</comment>
<accession>A0ABR7X1X4</accession>
<evidence type="ECO:0000256" key="2">
    <source>
        <dbReference type="ARBA" id="ARBA00022747"/>
    </source>
</evidence>
<dbReference type="InterPro" id="IPR000055">
    <property type="entry name" value="Restrct_endonuc_typeI_TRD"/>
</dbReference>
<dbReference type="RefSeq" id="WP_191174459.1">
    <property type="nucleotide sequence ID" value="NZ_JACWMW010000001.1"/>
</dbReference>
<evidence type="ECO:0000313" key="5">
    <source>
        <dbReference type="EMBL" id="MBD1384597.1"/>
    </source>
</evidence>
<evidence type="ECO:0000256" key="3">
    <source>
        <dbReference type="ARBA" id="ARBA00023125"/>
    </source>
</evidence>
<keyword evidence="6" id="KW-1185">Reference proteome</keyword>
<keyword evidence="5" id="KW-0540">Nuclease</keyword>
<dbReference type="Gene3D" id="3.90.220.20">
    <property type="entry name" value="DNA methylase specificity domains"/>
    <property type="match status" value="2"/>
</dbReference>
<dbReference type="Proteomes" id="UP000618754">
    <property type="component" value="Unassembled WGS sequence"/>
</dbReference>
<gene>
    <name evidence="5" type="ORF">IDJ75_04845</name>
</gene>
<keyword evidence="2" id="KW-0680">Restriction system</keyword>
<evidence type="ECO:0000313" key="6">
    <source>
        <dbReference type="Proteomes" id="UP000618754"/>
    </source>
</evidence>
<dbReference type="Pfam" id="PF01420">
    <property type="entry name" value="Methylase_S"/>
    <property type="match status" value="1"/>
</dbReference>
<evidence type="ECO:0000256" key="1">
    <source>
        <dbReference type="ARBA" id="ARBA00010923"/>
    </source>
</evidence>
<feature type="domain" description="Type I restriction modification DNA specificity" evidence="4">
    <location>
        <begin position="20"/>
        <end position="208"/>
    </location>
</feature>
<dbReference type="PANTHER" id="PTHR30408">
    <property type="entry name" value="TYPE-1 RESTRICTION ENZYME ECOKI SPECIFICITY PROTEIN"/>
    <property type="match status" value="1"/>
</dbReference>